<comment type="similarity">
    <text evidence="2">Belongs to the HIBADH-related family. 3-hydroxyisobutyrate dehydrogenase subfamily.</text>
</comment>
<feature type="domain" description="6-phosphogluconate dehydrogenase NADP-binding" evidence="8">
    <location>
        <begin position="36"/>
        <end position="223"/>
    </location>
</feature>
<dbReference type="InterPro" id="IPR008927">
    <property type="entry name" value="6-PGluconate_DH-like_C_sf"/>
</dbReference>
<dbReference type="Gene3D" id="3.40.50.720">
    <property type="entry name" value="NAD(P)-binding Rossmann-like Domain"/>
    <property type="match status" value="1"/>
</dbReference>
<evidence type="ECO:0000256" key="6">
    <source>
        <dbReference type="ARBA" id="ARBA00023027"/>
    </source>
</evidence>
<dbReference type="Pfam" id="PF14833">
    <property type="entry name" value="NAD_binding_11"/>
    <property type="match status" value="1"/>
</dbReference>
<dbReference type="Gene3D" id="1.10.1040.10">
    <property type="entry name" value="N-(1-d-carboxylethyl)-l-norvaline Dehydrogenase, domain 2"/>
    <property type="match status" value="1"/>
</dbReference>
<evidence type="ECO:0000256" key="2">
    <source>
        <dbReference type="ARBA" id="ARBA00006013"/>
    </source>
</evidence>
<evidence type="ECO:0000256" key="1">
    <source>
        <dbReference type="ARBA" id="ARBA00005109"/>
    </source>
</evidence>
<name>A0A4S8MUY3_DENBC</name>
<dbReference type="EC" id="1.1.1.31" evidence="3"/>
<feature type="domain" description="3-hydroxyisobutyrate dehydrogenase-like NAD-binding" evidence="9">
    <location>
        <begin position="230"/>
        <end position="355"/>
    </location>
</feature>
<gene>
    <name evidence="10" type="ORF">K435DRAFT_826045</name>
</gene>
<proteinExistence type="inferred from homology"/>
<evidence type="ECO:0000313" key="10">
    <source>
        <dbReference type="EMBL" id="THV06224.1"/>
    </source>
</evidence>
<keyword evidence="5" id="KW-0560">Oxidoreductase</keyword>
<dbReference type="Proteomes" id="UP000297245">
    <property type="component" value="Unassembled WGS sequence"/>
</dbReference>
<dbReference type="PANTHER" id="PTHR22981">
    <property type="entry name" value="3-HYDROXYISOBUTYRATE DEHYDROGENASE-RELATED"/>
    <property type="match status" value="1"/>
</dbReference>
<keyword evidence="4" id="KW-0101">Branched-chain amino acid catabolism</keyword>
<dbReference type="SUPFAM" id="SSF48179">
    <property type="entry name" value="6-phosphogluconate dehydrogenase C-terminal domain-like"/>
    <property type="match status" value="1"/>
</dbReference>
<comment type="pathway">
    <text evidence="1">Amino-acid degradation; L-valine degradation.</text>
</comment>
<comment type="catalytic activity">
    <reaction evidence="7">
        <text>3-hydroxy-2-methylpropanoate + NAD(+) = 2-methyl-3-oxopropanoate + NADH + H(+)</text>
        <dbReference type="Rhea" id="RHEA:17681"/>
        <dbReference type="ChEBI" id="CHEBI:11805"/>
        <dbReference type="ChEBI" id="CHEBI:15378"/>
        <dbReference type="ChEBI" id="CHEBI:57540"/>
        <dbReference type="ChEBI" id="CHEBI:57700"/>
        <dbReference type="ChEBI" id="CHEBI:57945"/>
        <dbReference type="EC" id="1.1.1.31"/>
    </reaction>
</comment>
<dbReference type="GO" id="GO:0050661">
    <property type="term" value="F:NADP binding"/>
    <property type="evidence" value="ECO:0007669"/>
    <property type="project" value="InterPro"/>
</dbReference>
<protein>
    <recommendedName>
        <fullName evidence="3">3-hydroxyisobutyrate dehydrogenase</fullName>
        <ecNumber evidence="3">1.1.1.31</ecNumber>
    </recommendedName>
</protein>
<dbReference type="InterPro" id="IPR013328">
    <property type="entry name" value="6PGD_dom2"/>
</dbReference>
<dbReference type="OrthoDB" id="435038at2759"/>
<dbReference type="SUPFAM" id="SSF51735">
    <property type="entry name" value="NAD(P)-binding Rossmann-fold domains"/>
    <property type="match status" value="1"/>
</dbReference>
<evidence type="ECO:0000256" key="3">
    <source>
        <dbReference type="ARBA" id="ARBA00012991"/>
    </source>
</evidence>
<evidence type="ECO:0000259" key="9">
    <source>
        <dbReference type="Pfam" id="PF14833"/>
    </source>
</evidence>
<evidence type="ECO:0000256" key="7">
    <source>
        <dbReference type="ARBA" id="ARBA00049197"/>
    </source>
</evidence>
<dbReference type="GO" id="GO:0051287">
    <property type="term" value="F:NAD binding"/>
    <property type="evidence" value="ECO:0007669"/>
    <property type="project" value="InterPro"/>
</dbReference>
<dbReference type="GO" id="GO:0008442">
    <property type="term" value="F:3-hydroxyisobutyrate dehydrogenase activity"/>
    <property type="evidence" value="ECO:0007669"/>
    <property type="project" value="UniProtKB-EC"/>
</dbReference>
<dbReference type="GO" id="GO:0006574">
    <property type="term" value="P:L-valine catabolic process"/>
    <property type="evidence" value="ECO:0007669"/>
    <property type="project" value="TreeGrafter"/>
</dbReference>
<dbReference type="GO" id="GO:0005739">
    <property type="term" value="C:mitochondrion"/>
    <property type="evidence" value="ECO:0007669"/>
    <property type="project" value="TreeGrafter"/>
</dbReference>
<dbReference type="AlphaFoldDB" id="A0A4S8MUY3"/>
<dbReference type="InterPro" id="IPR029154">
    <property type="entry name" value="HIBADH-like_NADP-bd"/>
</dbReference>
<organism evidence="10 11">
    <name type="scientific">Dendrothele bispora (strain CBS 962.96)</name>
    <dbReference type="NCBI Taxonomy" id="1314807"/>
    <lineage>
        <taxon>Eukaryota</taxon>
        <taxon>Fungi</taxon>
        <taxon>Dikarya</taxon>
        <taxon>Basidiomycota</taxon>
        <taxon>Agaricomycotina</taxon>
        <taxon>Agaricomycetes</taxon>
        <taxon>Agaricomycetidae</taxon>
        <taxon>Agaricales</taxon>
        <taxon>Agaricales incertae sedis</taxon>
        <taxon>Dendrothele</taxon>
    </lineage>
</organism>
<reference evidence="10 11" key="1">
    <citation type="journal article" date="2019" name="Nat. Ecol. Evol.">
        <title>Megaphylogeny resolves global patterns of mushroom evolution.</title>
        <authorList>
            <person name="Varga T."/>
            <person name="Krizsan K."/>
            <person name="Foldi C."/>
            <person name="Dima B."/>
            <person name="Sanchez-Garcia M."/>
            <person name="Sanchez-Ramirez S."/>
            <person name="Szollosi G.J."/>
            <person name="Szarkandi J.G."/>
            <person name="Papp V."/>
            <person name="Albert L."/>
            <person name="Andreopoulos W."/>
            <person name="Angelini C."/>
            <person name="Antonin V."/>
            <person name="Barry K.W."/>
            <person name="Bougher N.L."/>
            <person name="Buchanan P."/>
            <person name="Buyck B."/>
            <person name="Bense V."/>
            <person name="Catcheside P."/>
            <person name="Chovatia M."/>
            <person name="Cooper J."/>
            <person name="Damon W."/>
            <person name="Desjardin D."/>
            <person name="Finy P."/>
            <person name="Geml J."/>
            <person name="Haridas S."/>
            <person name="Hughes K."/>
            <person name="Justo A."/>
            <person name="Karasinski D."/>
            <person name="Kautmanova I."/>
            <person name="Kiss B."/>
            <person name="Kocsube S."/>
            <person name="Kotiranta H."/>
            <person name="LaButti K.M."/>
            <person name="Lechner B.E."/>
            <person name="Liimatainen K."/>
            <person name="Lipzen A."/>
            <person name="Lukacs Z."/>
            <person name="Mihaltcheva S."/>
            <person name="Morgado L.N."/>
            <person name="Niskanen T."/>
            <person name="Noordeloos M.E."/>
            <person name="Ohm R.A."/>
            <person name="Ortiz-Santana B."/>
            <person name="Ovrebo C."/>
            <person name="Racz N."/>
            <person name="Riley R."/>
            <person name="Savchenko A."/>
            <person name="Shiryaev A."/>
            <person name="Soop K."/>
            <person name="Spirin V."/>
            <person name="Szebenyi C."/>
            <person name="Tomsovsky M."/>
            <person name="Tulloss R.E."/>
            <person name="Uehling J."/>
            <person name="Grigoriev I.V."/>
            <person name="Vagvolgyi C."/>
            <person name="Papp T."/>
            <person name="Martin F.M."/>
            <person name="Miettinen O."/>
            <person name="Hibbett D.S."/>
            <person name="Nagy L.G."/>
        </authorList>
    </citation>
    <scope>NUCLEOTIDE SEQUENCE [LARGE SCALE GENOMIC DNA]</scope>
    <source>
        <strain evidence="10 11">CBS 962.96</strain>
    </source>
</reference>
<dbReference type="InterPro" id="IPR006115">
    <property type="entry name" value="6PGDH_NADP-bd"/>
</dbReference>
<evidence type="ECO:0000256" key="4">
    <source>
        <dbReference type="ARBA" id="ARBA00022456"/>
    </source>
</evidence>
<dbReference type="EMBL" id="ML179044">
    <property type="protein sequence ID" value="THV06224.1"/>
    <property type="molecule type" value="Genomic_DNA"/>
</dbReference>
<dbReference type="PANTHER" id="PTHR22981:SF81">
    <property type="entry name" value="DEHYDROGENASE, PUTATIVE-RELATED"/>
    <property type="match status" value="1"/>
</dbReference>
<evidence type="ECO:0000313" key="11">
    <source>
        <dbReference type="Proteomes" id="UP000297245"/>
    </source>
</evidence>
<evidence type="ECO:0000256" key="5">
    <source>
        <dbReference type="ARBA" id="ARBA00023002"/>
    </source>
</evidence>
<evidence type="ECO:0000259" key="8">
    <source>
        <dbReference type="Pfam" id="PF03446"/>
    </source>
</evidence>
<dbReference type="FunFam" id="1.10.1040.10:FF:000006">
    <property type="entry name" value="3-hydroxyisobutyrate dehydrogenase"/>
    <property type="match status" value="1"/>
</dbReference>
<keyword evidence="11" id="KW-1185">Reference proteome</keyword>
<dbReference type="Pfam" id="PF03446">
    <property type="entry name" value="NAD_binding_2"/>
    <property type="match status" value="1"/>
</dbReference>
<dbReference type="InterPro" id="IPR036291">
    <property type="entry name" value="NAD(P)-bd_dom_sf"/>
</dbReference>
<sequence length="369" mass="38942">MVSNADTVVQSLVEANANTNAPSESNSSSPQLPKRFGWVGLGQMGYPMVTNLRRKLPRDRTLVVYDLDRGACERFVKDWEMDREKEETGAEVGTGVGELRIMGSAKEVTENSDCFISIVPEGSHVKAVYLTPETGALATNTAGKLFIDSSTIDTASSLEVGSAVHASSADPSSPALFFDAPVSGGTLGASKATLNFMVGSSPTNPAFPLVRSICSLMGASVQPIGGPSLGLAAKLSNNYLSGLSALATAEAMNLGMRLGIDPHVLKNVFEASSGSNYTNSKYNPVPGVCPEAPSSHGYEGGFKTQLMKKDMTLAVKAAGEVGARLILGNVGLGAYSEASEDPRFRDKDCRVMYRWLDGLEPRSKTGQSE</sequence>
<keyword evidence="6" id="KW-0520">NAD</keyword>
<accession>A0A4S8MUY3</accession>